<dbReference type="AlphaFoldDB" id="A0A836H2R0"/>
<dbReference type="EMBL" id="JAFHKP010000029">
    <property type="protein sequence ID" value="KAG5474138.1"/>
    <property type="molecule type" value="Genomic_DNA"/>
</dbReference>
<comment type="caution">
    <text evidence="2">The sequence shown here is derived from an EMBL/GenBank/DDBJ whole genome shotgun (WGS) entry which is preliminary data.</text>
</comment>
<evidence type="ECO:0000313" key="3">
    <source>
        <dbReference type="Proteomes" id="UP000674179"/>
    </source>
</evidence>
<proteinExistence type="predicted"/>
<gene>
    <name evidence="2" type="ORF">CUR178_04249</name>
</gene>
<sequence>MRLATAQLYKSNALFRVLAFLDNTGAQAFALDTEVDEDGDFRNADSVFGADAAITGILTAALDALRANVRRLFTDAAEQHALLTVLGAGAPDPSTRASLWITTAPSPLPLEGDGAAAAGVSAGEPLERLHSSSSAPMGTPWSEAVLHPTSLAHYADIVEHEIPIHLLMRLRDVLGIPTVTLAGDSAVPAAASCCCSHSPFVEQFLIDGLDEWLHRCPIDEVKRMIRACGVQPVVLESAFTQQQQSDVQGSSLPSALADFVIDVVFPVPAHAGKASVDASSDAAEEGLQDWLILSYEKNREAVDIEEEESTCTNEQSDRSDSDATNSQHERKRHRADIARPAADRDDGLGSWEPEDGEEVLTAENIDRYLLECPKRIPKKILREKRKRISDASITEFELERHFTAAELKQLVKERLGTMTASEATEFMKCPVTEAQVQQAARLTRKAEFVAWILSLHASVQQQSRE</sequence>
<dbReference type="OrthoDB" id="273211at2759"/>
<reference evidence="2 3" key="1">
    <citation type="submission" date="2021-02" db="EMBL/GenBank/DDBJ databases">
        <title>Leishmania (Mundinia) enrietti genome sequencing and assembly.</title>
        <authorList>
            <person name="Almutairi H."/>
            <person name="Gatherer D."/>
        </authorList>
    </citation>
    <scope>NUCLEOTIDE SEQUENCE [LARGE SCALE GENOMIC DNA]</scope>
    <source>
        <strain evidence="2">CUR178</strain>
    </source>
</reference>
<accession>A0A836H2R0</accession>
<protein>
    <submittedName>
        <fullName evidence="2">Uncharacterized protein</fullName>
    </submittedName>
</protein>
<keyword evidence="3" id="KW-1185">Reference proteome</keyword>
<dbReference type="GeneID" id="94171470"/>
<evidence type="ECO:0000313" key="2">
    <source>
        <dbReference type="EMBL" id="KAG5474138.1"/>
    </source>
</evidence>
<dbReference type="KEGG" id="lenr:94171470"/>
<feature type="region of interest" description="Disordered" evidence="1">
    <location>
        <begin position="303"/>
        <end position="355"/>
    </location>
</feature>
<dbReference type="Proteomes" id="UP000674179">
    <property type="component" value="Chromosome 29"/>
</dbReference>
<name>A0A836H2R0_LEIEN</name>
<evidence type="ECO:0000256" key="1">
    <source>
        <dbReference type="SAM" id="MobiDB-lite"/>
    </source>
</evidence>
<organism evidence="2 3">
    <name type="scientific">Leishmania enriettii</name>
    <dbReference type="NCBI Taxonomy" id="5663"/>
    <lineage>
        <taxon>Eukaryota</taxon>
        <taxon>Discoba</taxon>
        <taxon>Euglenozoa</taxon>
        <taxon>Kinetoplastea</taxon>
        <taxon>Metakinetoplastina</taxon>
        <taxon>Trypanosomatida</taxon>
        <taxon>Trypanosomatidae</taxon>
        <taxon>Leishmaniinae</taxon>
        <taxon>Leishmania</taxon>
    </lineage>
</organism>
<feature type="compositionally biased region" description="Basic and acidic residues" evidence="1">
    <location>
        <begin position="335"/>
        <end position="347"/>
    </location>
</feature>
<dbReference type="RefSeq" id="XP_067691331.1">
    <property type="nucleotide sequence ID" value="XM_067835960.1"/>
</dbReference>